<sequence>MAMRCCSELGHREGPGPMEIPDEDLDAEQAQANGQIHYVLVMLVLKKAESAPVGRSSEVWRLLVYEYEPKQRRRSQAILSSVLRAKLPDPLRASITLRGWSSSARTSRAGRSQTRSWQ</sequence>
<accession>A0ABN9X6E5</accession>
<gene>
    <name evidence="1" type="ORF">PCOR1329_LOCUS73867</name>
</gene>
<dbReference type="EMBL" id="CAUYUJ010019973">
    <property type="protein sequence ID" value="CAK0894977.1"/>
    <property type="molecule type" value="Genomic_DNA"/>
</dbReference>
<comment type="caution">
    <text evidence="1">The sequence shown here is derived from an EMBL/GenBank/DDBJ whole genome shotgun (WGS) entry which is preliminary data.</text>
</comment>
<protein>
    <submittedName>
        <fullName evidence="1">Uncharacterized protein</fullName>
    </submittedName>
</protein>
<name>A0ABN9X6E5_9DINO</name>
<organism evidence="1 2">
    <name type="scientific">Prorocentrum cordatum</name>
    <dbReference type="NCBI Taxonomy" id="2364126"/>
    <lineage>
        <taxon>Eukaryota</taxon>
        <taxon>Sar</taxon>
        <taxon>Alveolata</taxon>
        <taxon>Dinophyceae</taxon>
        <taxon>Prorocentrales</taxon>
        <taxon>Prorocentraceae</taxon>
        <taxon>Prorocentrum</taxon>
    </lineage>
</organism>
<evidence type="ECO:0000313" key="1">
    <source>
        <dbReference type="EMBL" id="CAK0894977.1"/>
    </source>
</evidence>
<keyword evidence="2" id="KW-1185">Reference proteome</keyword>
<reference evidence="1" key="1">
    <citation type="submission" date="2023-10" db="EMBL/GenBank/DDBJ databases">
        <authorList>
            <person name="Chen Y."/>
            <person name="Shah S."/>
            <person name="Dougan E. K."/>
            <person name="Thang M."/>
            <person name="Chan C."/>
        </authorList>
    </citation>
    <scope>NUCLEOTIDE SEQUENCE [LARGE SCALE GENOMIC DNA]</scope>
</reference>
<proteinExistence type="predicted"/>
<evidence type="ECO:0000313" key="2">
    <source>
        <dbReference type="Proteomes" id="UP001189429"/>
    </source>
</evidence>
<dbReference type="Proteomes" id="UP001189429">
    <property type="component" value="Unassembled WGS sequence"/>
</dbReference>